<protein>
    <recommendedName>
        <fullName evidence="2">BZIP domain-containing protein</fullName>
    </recommendedName>
</protein>
<comment type="caution">
    <text evidence="3">The sequence shown here is derived from an EMBL/GenBank/DDBJ whole genome shotgun (WGS) entry which is preliminary data.</text>
</comment>
<evidence type="ECO:0000256" key="1">
    <source>
        <dbReference type="SAM" id="MobiDB-lite"/>
    </source>
</evidence>
<evidence type="ECO:0000313" key="4">
    <source>
        <dbReference type="Proteomes" id="UP000094569"/>
    </source>
</evidence>
<feature type="compositionally biased region" description="Polar residues" evidence="1">
    <location>
        <begin position="106"/>
        <end position="125"/>
    </location>
</feature>
<feature type="domain" description="BZIP" evidence="2">
    <location>
        <begin position="40"/>
        <end position="55"/>
    </location>
</feature>
<name>A0A1E3B6B7_ASPCR</name>
<dbReference type="VEuPathDB" id="FungiDB:SI65_07945"/>
<dbReference type="OrthoDB" id="194358at2759"/>
<feature type="region of interest" description="Disordered" evidence="1">
    <location>
        <begin position="80"/>
        <end position="146"/>
    </location>
</feature>
<reference evidence="3 4" key="1">
    <citation type="journal article" date="2016" name="BMC Genomics">
        <title>Comparative genomic and transcriptomic analyses of the Fuzhuan brick tea-fermentation fungus Aspergillus cristatus.</title>
        <authorList>
            <person name="Ge Y."/>
            <person name="Wang Y."/>
            <person name="Liu Y."/>
            <person name="Tan Y."/>
            <person name="Ren X."/>
            <person name="Zhang X."/>
            <person name="Hyde K.D."/>
            <person name="Liu Y."/>
            <person name="Liu Z."/>
        </authorList>
    </citation>
    <scope>NUCLEOTIDE SEQUENCE [LARGE SCALE GENOMIC DNA]</scope>
    <source>
        <strain evidence="3 4">GZAAS20.1005</strain>
    </source>
</reference>
<gene>
    <name evidence="3" type="ORF">SI65_07945</name>
</gene>
<dbReference type="EMBL" id="JXNT01000011">
    <property type="protein sequence ID" value="ODM16438.1"/>
    <property type="molecule type" value="Genomic_DNA"/>
</dbReference>
<sequence>MAGPQTSPNFYPDQYPLQPNVEFIFTSDESWSHVEDMALRRRIQNKAAQRRYRRKMREQQAASTAGHRIPVPLTMELPSDLPWYPNSTQGPNTTATGEHTPALSWNPETSAFRNGTPSESWQYQGQDDLLFPPSGDLSRPSSASSCLSSNAFSQDAGYLDQTGRGFHGALPIDDPFLAVGVPERNCQSSPLPLCSKDTNADRLAKRIKRTLDELSLLYDIGIELELVPQDNDMFTQLESLKKGFYKAMKVA</sequence>
<dbReference type="InterPro" id="IPR004827">
    <property type="entry name" value="bZIP"/>
</dbReference>
<keyword evidence="4" id="KW-1185">Reference proteome</keyword>
<dbReference type="PROSITE" id="PS00036">
    <property type="entry name" value="BZIP_BASIC"/>
    <property type="match status" value="1"/>
</dbReference>
<dbReference type="AlphaFoldDB" id="A0A1E3B6B7"/>
<dbReference type="GO" id="GO:0003700">
    <property type="term" value="F:DNA-binding transcription factor activity"/>
    <property type="evidence" value="ECO:0007669"/>
    <property type="project" value="InterPro"/>
</dbReference>
<dbReference type="Proteomes" id="UP000094569">
    <property type="component" value="Unassembled WGS sequence"/>
</dbReference>
<feature type="compositionally biased region" description="Polar residues" evidence="1">
    <location>
        <begin position="85"/>
        <end position="97"/>
    </location>
</feature>
<evidence type="ECO:0000259" key="2">
    <source>
        <dbReference type="PROSITE" id="PS00036"/>
    </source>
</evidence>
<organism evidence="3 4">
    <name type="scientific">Aspergillus cristatus</name>
    <name type="common">Chinese Fuzhuan brick tea-fermentation fungus</name>
    <name type="synonym">Eurotium cristatum</name>
    <dbReference type="NCBI Taxonomy" id="573508"/>
    <lineage>
        <taxon>Eukaryota</taxon>
        <taxon>Fungi</taxon>
        <taxon>Dikarya</taxon>
        <taxon>Ascomycota</taxon>
        <taxon>Pezizomycotina</taxon>
        <taxon>Eurotiomycetes</taxon>
        <taxon>Eurotiomycetidae</taxon>
        <taxon>Eurotiales</taxon>
        <taxon>Aspergillaceae</taxon>
        <taxon>Aspergillus</taxon>
        <taxon>Aspergillus subgen. Aspergillus</taxon>
    </lineage>
</organism>
<proteinExistence type="predicted"/>
<evidence type="ECO:0000313" key="3">
    <source>
        <dbReference type="EMBL" id="ODM16438.1"/>
    </source>
</evidence>
<accession>A0A1E3B6B7</accession>